<evidence type="ECO:0000256" key="1">
    <source>
        <dbReference type="SAM" id="MobiDB-lite"/>
    </source>
</evidence>
<feature type="compositionally biased region" description="Polar residues" evidence="1">
    <location>
        <begin position="328"/>
        <end position="344"/>
    </location>
</feature>
<accession>A0A2N5U8D7</accession>
<name>A0A2N5U8D7_9BASI</name>
<dbReference type="PANTHER" id="PTHR48193">
    <property type="entry name" value="ZINC METALLOPROTEASE ZMPB-RELATED"/>
    <property type="match status" value="1"/>
</dbReference>
<feature type="compositionally biased region" description="Low complexity" evidence="1">
    <location>
        <begin position="720"/>
        <end position="739"/>
    </location>
</feature>
<evidence type="ECO:0000313" key="3">
    <source>
        <dbReference type="Proteomes" id="UP000235388"/>
    </source>
</evidence>
<gene>
    <name evidence="2" type="ORF">PCANC_16388</name>
</gene>
<feature type="non-terminal residue" evidence="2">
    <location>
        <position position="1"/>
    </location>
</feature>
<reference evidence="2 3" key="1">
    <citation type="submission" date="2017-11" db="EMBL/GenBank/DDBJ databases">
        <title>De novo assembly and phasing of dikaryotic genomes from two isolates of Puccinia coronata f. sp. avenae, the causal agent of oat crown rust.</title>
        <authorList>
            <person name="Miller M.E."/>
            <person name="Zhang Y."/>
            <person name="Omidvar V."/>
            <person name="Sperschneider J."/>
            <person name="Schwessinger B."/>
            <person name="Raley C."/>
            <person name="Palmer J.M."/>
            <person name="Garnica D."/>
            <person name="Upadhyaya N."/>
            <person name="Rathjen J."/>
            <person name="Taylor J.M."/>
            <person name="Park R.F."/>
            <person name="Dodds P.N."/>
            <person name="Hirsch C.D."/>
            <person name="Kianian S.F."/>
            <person name="Figueroa M."/>
        </authorList>
    </citation>
    <scope>NUCLEOTIDE SEQUENCE [LARGE SCALE GENOMIC DNA]</scope>
    <source>
        <strain evidence="2">12NC29</strain>
    </source>
</reference>
<proteinExistence type="predicted"/>
<feature type="compositionally biased region" description="Basic and acidic residues" evidence="1">
    <location>
        <begin position="496"/>
        <end position="506"/>
    </location>
</feature>
<feature type="region of interest" description="Disordered" evidence="1">
    <location>
        <begin position="1028"/>
        <end position="1051"/>
    </location>
</feature>
<feature type="compositionally biased region" description="Basic and acidic residues" evidence="1">
    <location>
        <begin position="351"/>
        <end position="362"/>
    </location>
</feature>
<feature type="compositionally biased region" description="Polar residues" evidence="1">
    <location>
        <begin position="777"/>
        <end position="788"/>
    </location>
</feature>
<feature type="compositionally biased region" description="Acidic residues" evidence="1">
    <location>
        <begin position="1288"/>
        <end position="1322"/>
    </location>
</feature>
<sequence length="1331" mass="144194">AMPDGQSTLMQLRPSNAAPNNTDPYHFYLSKGSPTTFWFPIVSLPGAVRDAETSISDRAACPSIVTKPSRRDYNPEPFGLSPQDLYSGHLHFRKMVSPTHMIIGASLRRSPSAPPPSMEAGKALAAVNRRIGYLKSDHLPLRGWNRDLDAAHDVYVHVLQLFLEEGIRALGESSGHKPTRPLAPQEAFAANIRANILESLGFTAPTPLKPLARIRCQRAVTPMQANCLSMMKAICYTIKPAKLDLHGFLSAALPPPSPDDLKRFSQMDDPQGKLEGTTFELKDAQVPLEDTAAGTTSPGAITLKHLRDPTSCWLDQYSPPKKSKLCDNHTTGSTQEDDSVSNPPGSIHELTPQKEVEARKAMTPDCSGDSSDMNLSMETPMRNRSITLSDEDPSMDTPKEDLPTEDLSLGTLASPAGSTLEETASSAPSAGTPNLNPAGETGSTPEETPGASSPPGTPKMNPAAQHQHQHMPNLNLAPGPHQRGSSPPTPAASTPDLEHPSARDTDAGCARPLATSPAKSATMRLGTCTSNSKSNTQPRTPESVVLGREEETPGPTPPAGTTAPKPSAEDKPPEMSLPAPEDQQRGSSRLMPAASSPDHEDAPARDTDTSHTPIPGRTSRNDAQSSNTVLPPSPRRLRDRSTLGLQNASTPYVVIPRLSSLNQRSRWRNTAQANPNHGMDPRDWETPPQLPSGDEPPPPYEQAVAGSTNQAPNPTDDTVPGADSASPAAANATLASVPPLAAGVPSKRTAPATPESNAPHKRARCQSINPEDEDVNLPQNQHNGNPPTNEIPEANGSSQPNKSPDADTVTLANPNPQAASAKQQEDGTSPTDQIAGQPQLKNDLFELPIDLDSLIVPSKLKHGSVAVEVQHTLTCGKMDPGLYIQPTVVRIVAAIMRNRRVVDDRSASQRPPQDPLERYVLDVASTSWKQTVAGINDPTFLLLVNACPRLFQLPWPHPFLNEEHVRLDVLSYAVDKHLDKRGGGWMALNQMMCRSTATLPHHNGDFKAVVGAGARRLHQTLIDSLKFVRPRDGVPPQPGPRDTSQETETQGLGRISDWLSTRISVCQAAIGKSHIAHPEGLPLVMKRCWEMLLGVSLMYDAQDTSSQRADGQSVLRKTFIEGTRSCQRDKHKWHEKRLQAYSALGLFLNFGVAGWFHCHTNRRHFHFKDLISLFHLGQEMAANNVTINSKLVKIWGTQGARTEESIHSSWERLNDYLLDMLIESGVGRRSIDWYNAAVVWDRLLTESRVANLILKDFFSELINPGDTLSSTAGCAPRPDEGGYVTDNSDADAEGEDDDEYENDVESEDETDGEASDGGEEDESHGLEGGQQ</sequence>
<feature type="compositionally biased region" description="Basic and acidic residues" evidence="1">
    <location>
        <begin position="597"/>
        <end position="609"/>
    </location>
</feature>
<protein>
    <recommendedName>
        <fullName evidence="4">Golgi to ER traffic-protein</fullName>
    </recommendedName>
</protein>
<keyword evidence="3" id="KW-1185">Reference proteome</keyword>
<evidence type="ECO:0000313" key="2">
    <source>
        <dbReference type="EMBL" id="PLW34001.1"/>
    </source>
</evidence>
<feature type="compositionally biased region" description="Polar residues" evidence="1">
    <location>
        <begin position="416"/>
        <end position="446"/>
    </location>
</feature>
<feature type="compositionally biased region" description="Polar residues" evidence="1">
    <location>
        <begin position="705"/>
        <end position="716"/>
    </location>
</feature>
<dbReference type="EMBL" id="PGCJ01000287">
    <property type="protein sequence ID" value="PLW34001.1"/>
    <property type="molecule type" value="Genomic_DNA"/>
</dbReference>
<feature type="region of interest" description="Disordered" evidence="1">
    <location>
        <begin position="323"/>
        <end position="836"/>
    </location>
</feature>
<dbReference type="STRING" id="200324.A0A2N5U8D7"/>
<feature type="compositionally biased region" description="Pro residues" evidence="1">
    <location>
        <begin position="688"/>
        <end position="700"/>
    </location>
</feature>
<feature type="compositionally biased region" description="Polar residues" evidence="1">
    <location>
        <begin position="659"/>
        <end position="675"/>
    </location>
</feature>
<evidence type="ECO:0008006" key="4">
    <source>
        <dbReference type="Google" id="ProtNLM"/>
    </source>
</evidence>
<comment type="caution">
    <text evidence="2">The sequence shown here is derived from an EMBL/GenBank/DDBJ whole genome shotgun (WGS) entry which is preliminary data.</text>
</comment>
<dbReference type="OrthoDB" id="2495606at2759"/>
<organism evidence="2 3">
    <name type="scientific">Puccinia coronata f. sp. avenae</name>
    <dbReference type="NCBI Taxonomy" id="200324"/>
    <lineage>
        <taxon>Eukaryota</taxon>
        <taxon>Fungi</taxon>
        <taxon>Dikarya</taxon>
        <taxon>Basidiomycota</taxon>
        <taxon>Pucciniomycotina</taxon>
        <taxon>Pucciniomycetes</taxon>
        <taxon>Pucciniales</taxon>
        <taxon>Pucciniaceae</taxon>
        <taxon>Puccinia</taxon>
    </lineage>
</organism>
<dbReference type="PANTHER" id="PTHR48193:SF2">
    <property type="entry name" value="ZINC METALLOPROTEASE ZMPB"/>
    <property type="match status" value="1"/>
</dbReference>
<dbReference type="Proteomes" id="UP000235388">
    <property type="component" value="Unassembled WGS sequence"/>
</dbReference>
<feature type="region of interest" description="Disordered" evidence="1">
    <location>
        <begin position="1268"/>
        <end position="1331"/>
    </location>
</feature>
<feature type="compositionally biased region" description="Polar residues" evidence="1">
    <location>
        <begin position="527"/>
        <end position="540"/>
    </location>
</feature>
<feature type="compositionally biased region" description="Polar residues" evidence="1">
    <location>
        <begin position="810"/>
        <end position="836"/>
    </location>
</feature>
<dbReference type="InterPro" id="IPR053094">
    <property type="entry name" value="Zinc_metalloprotease_ZmpB"/>
</dbReference>
<feature type="compositionally biased region" description="Polar residues" evidence="1">
    <location>
        <begin position="368"/>
        <end position="388"/>
    </location>
</feature>